<dbReference type="Proteomes" id="UP000324222">
    <property type="component" value="Unassembled WGS sequence"/>
</dbReference>
<evidence type="ECO:0000313" key="3">
    <source>
        <dbReference type="Proteomes" id="UP000324222"/>
    </source>
</evidence>
<protein>
    <submittedName>
        <fullName evidence="2">Uncharacterized protein</fullName>
    </submittedName>
</protein>
<accession>A0A5B7EVC4</accession>
<name>A0A5B7EVC4_PORTR</name>
<dbReference type="EMBL" id="VSRR010004132">
    <property type="protein sequence ID" value="MPC38661.1"/>
    <property type="molecule type" value="Genomic_DNA"/>
</dbReference>
<feature type="region of interest" description="Disordered" evidence="1">
    <location>
        <begin position="1"/>
        <end position="49"/>
    </location>
</feature>
<sequence length="166" mass="17905">MRRGVGGGRCHSRGTTDHRGKSEARGKWGHVEHDGYIGRRPEHVGGGRNVKMGDPGRGRGAAMQGAAWCGARLLCQIKVNESWRERGAQPIAVRGARRVWSGGWEGAQPTADPLIPLLGAGSLHHCHHLLHALTTPTVTRSDSAVAHMQMLSPQEHRTATVKTKAN</sequence>
<gene>
    <name evidence="2" type="ORF">E2C01_032171</name>
</gene>
<proteinExistence type="predicted"/>
<keyword evidence="3" id="KW-1185">Reference proteome</keyword>
<dbReference type="AlphaFoldDB" id="A0A5B7EVC4"/>
<feature type="compositionally biased region" description="Basic and acidic residues" evidence="1">
    <location>
        <begin position="14"/>
        <end position="45"/>
    </location>
</feature>
<evidence type="ECO:0000256" key="1">
    <source>
        <dbReference type="SAM" id="MobiDB-lite"/>
    </source>
</evidence>
<evidence type="ECO:0000313" key="2">
    <source>
        <dbReference type="EMBL" id="MPC38661.1"/>
    </source>
</evidence>
<comment type="caution">
    <text evidence="2">The sequence shown here is derived from an EMBL/GenBank/DDBJ whole genome shotgun (WGS) entry which is preliminary data.</text>
</comment>
<organism evidence="2 3">
    <name type="scientific">Portunus trituberculatus</name>
    <name type="common">Swimming crab</name>
    <name type="synonym">Neptunus trituberculatus</name>
    <dbReference type="NCBI Taxonomy" id="210409"/>
    <lineage>
        <taxon>Eukaryota</taxon>
        <taxon>Metazoa</taxon>
        <taxon>Ecdysozoa</taxon>
        <taxon>Arthropoda</taxon>
        <taxon>Crustacea</taxon>
        <taxon>Multicrustacea</taxon>
        <taxon>Malacostraca</taxon>
        <taxon>Eumalacostraca</taxon>
        <taxon>Eucarida</taxon>
        <taxon>Decapoda</taxon>
        <taxon>Pleocyemata</taxon>
        <taxon>Brachyura</taxon>
        <taxon>Eubrachyura</taxon>
        <taxon>Portunoidea</taxon>
        <taxon>Portunidae</taxon>
        <taxon>Portuninae</taxon>
        <taxon>Portunus</taxon>
    </lineage>
</organism>
<reference evidence="2 3" key="1">
    <citation type="submission" date="2019-05" db="EMBL/GenBank/DDBJ databases">
        <title>Another draft genome of Portunus trituberculatus and its Hox gene families provides insights of decapod evolution.</title>
        <authorList>
            <person name="Jeong J.-H."/>
            <person name="Song I."/>
            <person name="Kim S."/>
            <person name="Choi T."/>
            <person name="Kim D."/>
            <person name="Ryu S."/>
            <person name="Kim W."/>
        </authorList>
    </citation>
    <scope>NUCLEOTIDE SEQUENCE [LARGE SCALE GENOMIC DNA]</scope>
    <source>
        <tissue evidence="2">Muscle</tissue>
    </source>
</reference>